<evidence type="ECO:0000256" key="2">
    <source>
        <dbReference type="ARBA" id="ARBA00023125"/>
    </source>
</evidence>
<keyword evidence="1" id="KW-0805">Transcription regulation</keyword>
<keyword evidence="8" id="KW-1185">Reference proteome</keyword>
<name>A0A7W9MT16_9ACTN</name>
<gene>
    <name evidence="7" type="ORF">HDA39_002055</name>
</gene>
<dbReference type="InterPro" id="IPR004111">
    <property type="entry name" value="Repressor_TetR_C"/>
</dbReference>
<dbReference type="GO" id="GO:0045892">
    <property type="term" value="P:negative regulation of DNA-templated transcription"/>
    <property type="evidence" value="ECO:0007669"/>
    <property type="project" value="InterPro"/>
</dbReference>
<evidence type="ECO:0000313" key="7">
    <source>
        <dbReference type="EMBL" id="MBB5835321.1"/>
    </source>
</evidence>
<dbReference type="InterPro" id="IPR050109">
    <property type="entry name" value="HTH-type_TetR-like_transc_reg"/>
</dbReference>
<evidence type="ECO:0000256" key="3">
    <source>
        <dbReference type="ARBA" id="ARBA00023163"/>
    </source>
</evidence>
<dbReference type="GO" id="GO:0003700">
    <property type="term" value="F:DNA-binding transcription factor activity"/>
    <property type="evidence" value="ECO:0007669"/>
    <property type="project" value="TreeGrafter"/>
</dbReference>
<feature type="domain" description="HTH tetR-type" evidence="6">
    <location>
        <begin position="22"/>
        <end position="82"/>
    </location>
</feature>
<dbReference type="InterPro" id="IPR001647">
    <property type="entry name" value="HTH_TetR"/>
</dbReference>
<dbReference type="GO" id="GO:0000976">
    <property type="term" value="F:transcription cis-regulatory region binding"/>
    <property type="evidence" value="ECO:0007669"/>
    <property type="project" value="TreeGrafter"/>
</dbReference>
<comment type="caution">
    <text evidence="7">The sequence shown here is derived from an EMBL/GenBank/DDBJ whole genome shotgun (WGS) entry which is preliminary data.</text>
</comment>
<sequence length="243" mass="26574">MAEEIESVWTRPKRGRRREQPALSQEQIVGAAIKLLDADGLDALSMRKLGAELGAVATAVYWHVANKDELLELVVDQVYGEFEVPVITEASQWRDGATATASSLRGIIRRHPWLAATLADVGVTFIGPNLMKVSDRLLALYETAGFPPIEADQASKTVIGFVLGVAGNEAATLTKLARTGETVEQWLAKSMPAAERAAQDHPRMRALYAAYADHDWSTADDDTFTYGLERILDGLELRLAQLT</sequence>
<dbReference type="Pfam" id="PF02909">
    <property type="entry name" value="TetR_C_1"/>
    <property type="match status" value="1"/>
</dbReference>
<evidence type="ECO:0000256" key="5">
    <source>
        <dbReference type="SAM" id="MobiDB-lite"/>
    </source>
</evidence>
<dbReference type="PROSITE" id="PS50977">
    <property type="entry name" value="HTH_TETR_2"/>
    <property type="match status" value="1"/>
</dbReference>
<organism evidence="7 8">
    <name type="scientific">Kribbella italica</name>
    <dbReference type="NCBI Taxonomy" id="1540520"/>
    <lineage>
        <taxon>Bacteria</taxon>
        <taxon>Bacillati</taxon>
        <taxon>Actinomycetota</taxon>
        <taxon>Actinomycetes</taxon>
        <taxon>Propionibacteriales</taxon>
        <taxon>Kribbellaceae</taxon>
        <taxon>Kribbella</taxon>
    </lineage>
</organism>
<evidence type="ECO:0000256" key="1">
    <source>
        <dbReference type="ARBA" id="ARBA00023015"/>
    </source>
</evidence>
<dbReference type="SUPFAM" id="SSF46689">
    <property type="entry name" value="Homeodomain-like"/>
    <property type="match status" value="1"/>
</dbReference>
<dbReference type="AlphaFoldDB" id="A0A7W9MT16"/>
<proteinExistence type="predicted"/>
<dbReference type="Gene3D" id="1.10.10.60">
    <property type="entry name" value="Homeodomain-like"/>
    <property type="match status" value="1"/>
</dbReference>
<dbReference type="Proteomes" id="UP000549971">
    <property type="component" value="Unassembled WGS sequence"/>
</dbReference>
<reference evidence="7 8" key="1">
    <citation type="submission" date="2020-08" db="EMBL/GenBank/DDBJ databases">
        <title>Sequencing the genomes of 1000 actinobacteria strains.</title>
        <authorList>
            <person name="Klenk H.-P."/>
        </authorList>
    </citation>
    <scope>NUCLEOTIDE SEQUENCE [LARGE SCALE GENOMIC DNA]</scope>
    <source>
        <strain evidence="7 8">DSM 28967</strain>
    </source>
</reference>
<feature type="DNA-binding region" description="H-T-H motif" evidence="4">
    <location>
        <begin position="45"/>
        <end position="64"/>
    </location>
</feature>
<protein>
    <submittedName>
        <fullName evidence="7">AcrR family transcriptional regulator</fullName>
    </submittedName>
</protein>
<dbReference type="InterPro" id="IPR009057">
    <property type="entry name" value="Homeodomain-like_sf"/>
</dbReference>
<dbReference type="PANTHER" id="PTHR30055:SF151">
    <property type="entry name" value="TRANSCRIPTIONAL REGULATORY PROTEIN"/>
    <property type="match status" value="1"/>
</dbReference>
<evidence type="ECO:0000259" key="6">
    <source>
        <dbReference type="PROSITE" id="PS50977"/>
    </source>
</evidence>
<evidence type="ECO:0000313" key="8">
    <source>
        <dbReference type="Proteomes" id="UP000549971"/>
    </source>
</evidence>
<dbReference type="Pfam" id="PF00440">
    <property type="entry name" value="TetR_N"/>
    <property type="match status" value="1"/>
</dbReference>
<keyword evidence="3" id="KW-0804">Transcription</keyword>
<feature type="region of interest" description="Disordered" evidence="5">
    <location>
        <begin position="1"/>
        <end position="21"/>
    </location>
</feature>
<dbReference type="PANTHER" id="PTHR30055">
    <property type="entry name" value="HTH-TYPE TRANSCRIPTIONAL REGULATOR RUTR"/>
    <property type="match status" value="1"/>
</dbReference>
<keyword evidence="2 4" id="KW-0238">DNA-binding</keyword>
<dbReference type="SUPFAM" id="SSF48498">
    <property type="entry name" value="Tetracyclin repressor-like, C-terminal domain"/>
    <property type="match status" value="1"/>
</dbReference>
<dbReference type="Gene3D" id="1.10.357.10">
    <property type="entry name" value="Tetracycline Repressor, domain 2"/>
    <property type="match status" value="1"/>
</dbReference>
<dbReference type="InterPro" id="IPR036271">
    <property type="entry name" value="Tet_transcr_reg_TetR-rel_C_sf"/>
</dbReference>
<accession>A0A7W9MT16</accession>
<evidence type="ECO:0000256" key="4">
    <source>
        <dbReference type="PROSITE-ProRule" id="PRU00335"/>
    </source>
</evidence>
<dbReference type="EMBL" id="JACHMY010000001">
    <property type="protein sequence ID" value="MBB5835321.1"/>
    <property type="molecule type" value="Genomic_DNA"/>
</dbReference>